<evidence type="ECO:0000256" key="5">
    <source>
        <dbReference type="ARBA" id="ARBA00023277"/>
    </source>
</evidence>
<dbReference type="GO" id="GO:0019213">
    <property type="term" value="F:deacetylase activity"/>
    <property type="evidence" value="ECO:0007669"/>
    <property type="project" value="TreeGrafter"/>
</dbReference>
<evidence type="ECO:0008006" key="8">
    <source>
        <dbReference type="Google" id="ProtNLM"/>
    </source>
</evidence>
<keyword evidence="5" id="KW-0119">Carbohydrate metabolism</keyword>
<name>A0A317FE07_9PROT</name>
<organism evidence="6 7">
    <name type="scientific">Falsiroseomonas bella</name>
    <dbReference type="NCBI Taxonomy" id="2184016"/>
    <lineage>
        <taxon>Bacteria</taxon>
        <taxon>Pseudomonadati</taxon>
        <taxon>Pseudomonadota</taxon>
        <taxon>Alphaproteobacteria</taxon>
        <taxon>Acetobacterales</taxon>
        <taxon>Roseomonadaceae</taxon>
        <taxon>Falsiroseomonas</taxon>
    </lineage>
</organism>
<evidence type="ECO:0000256" key="1">
    <source>
        <dbReference type="ARBA" id="ARBA00001946"/>
    </source>
</evidence>
<keyword evidence="4" id="KW-0460">Magnesium</keyword>
<dbReference type="GO" id="GO:0046872">
    <property type="term" value="F:metal ion binding"/>
    <property type="evidence" value="ECO:0007669"/>
    <property type="project" value="UniProtKB-KW"/>
</dbReference>
<keyword evidence="2" id="KW-0479">Metal-binding</keyword>
<dbReference type="GO" id="GO:0005975">
    <property type="term" value="P:carbohydrate metabolic process"/>
    <property type="evidence" value="ECO:0007669"/>
    <property type="project" value="InterPro"/>
</dbReference>
<gene>
    <name evidence="6" type="ORF">DFH01_09590</name>
</gene>
<dbReference type="EMBL" id="QGNA01000002">
    <property type="protein sequence ID" value="PWS37115.1"/>
    <property type="molecule type" value="Genomic_DNA"/>
</dbReference>
<keyword evidence="7" id="KW-1185">Reference proteome</keyword>
<dbReference type="Gene3D" id="3.20.20.370">
    <property type="entry name" value="Glycoside hydrolase/deacetylase"/>
    <property type="match status" value="1"/>
</dbReference>
<dbReference type="AlphaFoldDB" id="A0A317FE07"/>
<dbReference type="InterPro" id="IPR006879">
    <property type="entry name" value="YdjC-like"/>
</dbReference>
<dbReference type="RefSeq" id="WP_109870225.1">
    <property type="nucleotide sequence ID" value="NZ_QGNA01000002.1"/>
</dbReference>
<dbReference type="CDD" id="cd10802">
    <property type="entry name" value="YdjC_TTHB029_like"/>
    <property type="match status" value="1"/>
</dbReference>
<evidence type="ECO:0000313" key="7">
    <source>
        <dbReference type="Proteomes" id="UP000245765"/>
    </source>
</evidence>
<comment type="caution">
    <text evidence="6">The sequence shown here is derived from an EMBL/GenBank/DDBJ whole genome shotgun (WGS) entry which is preliminary data.</text>
</comment>
<dbReference type="PANTHER" id="PTHR31609:SF1">
    <property type="entry name" value="CARBOHYDRATE DEACETYLASE"/>
    <property type="match status" value="1"/>
</dbReference>
<dbReference type="InterPro" id="IPR011330">
    <property type="entry name" value="Glyco_hydro/deAcase_b/a-brl"/>
</dbReference>
<evidence type="ECO:0000256" key="3">
    <source>
        <dbReference type="ARBA" id="ARBA00022801"/>
    </source>
</evidence>
<comment type="cofactor">
    <cofactor evidence="1">
        <name>Mg(2+)</name>
        <dbReference type="ChEBI" id="CHEBI:18420"/>
    </cofactor>
</comment>
<dbReference type="OrthoDB" id="9774177at2"/>
<sequence>MSPTLRLLGLPTDARVVILHADDVGMCHGSNQAFLDLARAGRIDCGSVMVPCPWFPEIAREAAADPSLDLGVHLTLTSEWYGYRWGPVAVRSAASGLLDADGYFHRDCLSLRRAVDPLAAEEEMRAQLDRALAAGMDVTHLDTHMGAALLPELLPATLRIAREHRLPLLLPRDLPSYLGVLRLGEVDPGPYAEAVAELDAAGLPVIDRFAMTPGVSLAETEAAYDRLVTPDTAGLTYVALHPNRPEDIGDILRGHPRAQVHWRTEELRLFGNGFCDAAIAREGVRRMGMRRLRDLHRAAG</sequence>
<dbReference type="GO" id="GO:0016787">
    <property type="term" value="F:hydrolase activity"/>
    <property type="evidence" value="ECO:0007669"/>
    <property type="project" value="UniProtKB-KW"/>
</dbReference>
<evidence type="ECO:0000313" key="6">
    <source>
        <dbReference type="EMBL" id="PWS37115.1"/>
    </source>
</evidence>
<accession>A0A317FE07</accession>
<protein>
    <recommendedName>
        <fullName evidence="8">ChbG/HpnK family deacetylase</fullName>
    </recommendedName>
</protein>
<dbReference type="Pfam" id="PF04794">
    <property type="entry name" value="YdjC"/>
    <property type="match status" value="1"/>
</dbReference>
<keyword evidence="3" id="KW-0378">Hydrolase</keyword>
<reference evidence="7" key="1">
    <citation type="submission" date="2018-05" db="EMBL/GenBank/DDBJ databases">
        <authorList>
            <person name="Du Z."/>
            <person name="Wang X."/>
        </authorList>
    </citation>
    <scope>NUCLEOTIDE SEQUENCE [LARGE SCALE GENOMIC DNA]</scope>
    <source>
        <strain evidence="7">CQN31</strain>
    </source>
</reference>
<evidence type="ECO:0000256" key="4">
    <source>
        <dbReference type="ARBA" id="ARBA00022842"/>
    </source>
</evidence>
<evidence type="ECO:0000256" key="2">
    <source>
        <dbReference type="ARBA" id="ARBA00022723"/>
    </source>
</evidence>
<dbReference type="PANTHER" id="PTHR31609">
    <property type="entry name" value="YDJC DEACETYLASE FAMILY MEMBER"/>
    <property type="match status" value="1"/>
</dbReference>
<proteinExistence type="predicted"/>
<dbReference type="Proteomes" id="UP000245765">
    <property type="component" value="Unassembled WGS sequence"/>
</dbReference>
<dbReference type="SUPFAM" id="SSF88713">
    <property type="entry name" value="Glycoside hydrolase/deacetylase"/>
    <property type="match status" value="1"/>
</dbReference>